<dbReference type="SUPFAM" id="SSF47095">
    <property type="entry name" value="HMG-box"/>
    <property type="match status" value="1"/>
</dbReference>
<keyword evidence="1" id="KW-0812">Transmembrane</keyword>
<gene>
    <name evidence="2" type="ORF">AAG570_013626</name>
</gene>
<dbReference type="Proteomes" id="UP001558652">
    <property type="component" value="Unassembled WGS sequence"/>
</dbReference>
<keyword evidence="1" id="KW-1133">Transmembrane helix</keyword>
<feature type="transmembrane region" description="Helical" evidence="1">
    <location>
        <begin position="96"/>
        <end position="118"/>
    </location>
</feature>
<reference evidence="2 3" key="1">
    <citation type="submission" date="2024-07" db="EMBL/GenBank/DDBJ databases">
        <title>Chromosome-level genome assembly of the water stick insect Ranatra chinensis (Heteroptera: Nepidae).</title>
        <authorList>
            <person name="Liu X."/>
        </authorList>
    </citation>
    <scope>NUCLEOTIDE SEQUENCE [LARGE SCALE GENOMIC DNA]</scope>
    <source>
        <strain evidence="2">Cailab_2021Rc</strain>
        <tissue evidence="2">Muscle</tissue>
    </source>
</reference>
<keyword evidence="1" id="KW-0472">Membrane</keyword>
<organism evidence="2 3">
    <name type="scientific">Ranatra chinensis</name>
    <dbReference type="NCBI Taxonomy" id="642074"/>
    <lineage>
        <taxon>Eukaryota</taxon>
        <taxon>Metazoa</taxon>
        <taxon>Ecdysozoa</taxon>
        <taxon>Arthropoda</taxon>
        <taxon>Hexapoda</taxon>
        <taxon>Insecta</taxon>
        <taxon>Pterygota</taxon>
        <taxon>Neoptera</taxon>
        <taxon>Paraneoptera</taxon>
        <taxon>Hemiptera</taxon>
        <taxon>Heteroptera</taxon>
        <taxon>Panheteroptera</taxon>
        <taxon>Nepomorpha</taxon>
        <taxon>Nepidae</taxon>
        <taxon>Ranatrinae</taxon>
        <taxon>Ranatra</taxon>
    </lineage>
</organism>
<sequence>MKPSSVPFFNLLQELRDYYKQKFSVKDVAIIGGIIWRCMTKEERRPYVEMAKRSKKCGKRTLLPCTTLVTRSSNSYLAYPERAKIFDFLHCSSDMFHLFPVMIIYHASSTLMGFSLKLRARHLFTHRRFRRSLPIDPQDLGVTKSQL</sequence>
<dbReference type="GO" id="GO:0005634">
    <property type="term" value="C:nucleus"/>
    <property type="evidence" value="ECO:0007669"/>
    <property type="project" value="UniProtKB-ARBA"/>
</dbReference>
<name>A0ABD0YCR4_9HEMI</name>
<dbReference type="EMBL" id="JBFDAA010000009">
    <property type="protein sequence ID" value="KAL1129095.1"/>
    <property type="molecule type" value="Genomic_DNA"/>
</dbReference>
<evidence type="ECO:0000313" key="2">
    <source>
        <dbReference type="EMBL" id="KAL1129095.1"/>
    </source>
</evidence>
<dbReference type="InterPro" id="IPR036910">
    <property type="entry name" value="HMG_box_dom_sf"/>
</dbReference>
<evidence type="ECO:0000256" key="1">
    <source>
        <dbReference type="SAM" id="Phobius"/>
    </source>
</evidence>
<protein>
    <recommendedName>
        <fullName evidence="4">HMG box domain-containing protein</fullName>
    </recommendedName>
</protein>
<comment type="caution">
    <text evidence="2">The sequence shown here is derived from an EMBL/GenBank/DDBJ whole genome shotgun (WGS) entry which is preliminary data.</text>
</comment>
<accession>A0ABD0YCR4</accession>
<evidence type="ECO:0000313" key="3">
    <source>
        <dbReference type="Proteomes" id="UP001558652"/>
    </source>
</evidence>
<evidence type="ECO:0008006" key="4">
    <source>
        <dbReference type="Google" id="ProtNLM"/>
    </source>
</evidence>
<dbReference type="Gene3D" id="1.10.30.10">
    <property type="entry name" value="High mobility group box domain"/>
    <property type="match status" value="1"/>
</dbReference>
<keyword evidence="3" id="KW-1185">Reference proteome</keyword>
<dbReference type="AlphaFoldDB" id="A0ABD0YCR4"/>
<proteinExistence type="predicted"/>